<sequence length="284" mass="32637">MIEEAAHALMKGFHQNLSKEGGASQREDRKSDSSINLPDADHAKVRIHPELIVIVIENILNFEKKDEDGCEERERETKYVEQGDIWYSKQEISEMRKQSALEEYQDDLKSGQDFMKSLSHTESSRKDEEMKKTIASLLSSKHTSWEERIKSPAKSGKKTWDSRKARTGSMETFFMGEEGFATFEDEAEAEEDRSWEVEEKRRRRRRKSDMRCTFNPTPRNRSRRVTRVAQTEDNDGYEDVEVIGDINALNGALADVTLEKIMNEAKAETVAAILAVEAMDFGDE</sequence>
<comment type="caution">
    <text evidence="2">The sequence shown here is derived from an EMBL/GenBank/DDBJ whole genome shotgun (WGS) entry which is preliminary data.</text>
</comment>
<evidence type="ECO:0000256" key="1">
    <source>
        <dbReference type="SAM" id="MobiDB-lite"/>
    </source>
</evidence>
<dbReference type="OrthoDB" id="10476492at2759"/>
<name>A0A9W7GD72_9STRA</name>
<keyword evidence="3" id="KW-1185">Reference proteome</keyword>
<reference evidence="3" key="1">
    <citation type="journal article" date="2023" name="Commun. Biol.">
        <title>Genome analysis of Parmales, the sister group of diatoms, reveals the evolutionary specialization of diatoms from phago-mixotrophs to photoautotrophs.</title>
        <authorList>
            <person name="Ban H."/>
            <person name="Sato S."/>
            <person name="Yoshikawa S."/>
            <person name="Yamada K."/>
            <person name="Nakamura Y."/>
            <person name="Ichinomiya M."/>
            <person name="Sato N."/>
            <person name="Blanc-Mathieu R."/>
            <person name="Endo H."/>
            <person name="Kuwata A."/>
            <person name="Ogata H."/>
        </authorList>
    </citation>
    <scope>NUCLEOTIDE SEQUENCE [LARGE SCALE GENOMIC DNA]</scope>
</reference>
<proteinExistence type="predicted"/>
<organism evidence="2 3">
    <name type="scientific">Triparma columacea</name>
    <dbReference type="NCBI Taxonomy" id="722753"/>
    <lineage>
        <taxon>Eukaryota</taxon>
        <taxon>Sar</taxon>
        <taxon>Stramenopiles</taxon>
        <taxon>Ochrophyta</taxon>
        <taxon>Bolidophyceae</taxon>
        <taxon>Parmales</taxon>
        <taxon>Triparmaceae</taxon>
        <taxon>Triparma</taxon>
    </lineage>
</organism>
<dbReference type="EMBL" id="BRYA01000135">
    <property type="protein sequence ID" value="GMI40722.1"/>
    <property type="molecule type" value="Genomic_DNA"/>
</dbReference>
<dbReference type="Proteomes" id="UP001165065">
    <property type="component" value="Unassembled WGS sequence"/>
</dbReference>
<feature type="region of interest" description="Disordered" evidence="1">
    <location>
        <begin position="145"/>
        <end position="164"/>
    </location>
</feature>
<dbReference type="AlphaFoldDB" id="A0A9W7GD72"/>
<evidence type="ECO:0000313" key="2">
    <source>
        <dbReference type="EMBL" id="GMI40722.1"/>
    </source>
</evidence>
<accession>A0A9W7GD72</accession>
<feature type="region of interest" description="Disordered" evidence="1">
    <location>
        <begin position="13"/>
        <end position="39"/>
    </location>
</feature>
<protein>
    <submittedName>
        <fullName evidence="2">Uncharacterized protein</fullName>
    </submittedName>
</protein>
<evidence type="ECO:0000313" key="3">
    <source>
        <dbReference type="Proteomes" id="UP001165065"/>
    </source>
</evidence>
<gene>
    <name evidence="2" type="ORF">TrCOL_g10093</name>
</gene>
<feature type="region of interest" description="Disordered" evidence="1">
    <location>
        <begin position="186"/>
        <end position="221"/>
    </location>
</feature>